<dbReference type="Gene3D" id="1.10.238.10">
    <property type="entry name" value="EF-hand"/>
    <property type="match status" value="2"/>
</dbReference>
<dbReference type="PROSITE" id="PS00018">
    <property type="entry name" value="EF_HAND_1"/>
    <property type="match status" value="1"/>
</dbReference>
<dbReference type="InterPro" id="IPR018247">
    <property type="entry name" value="EF_Hand_1_Ca_BS"/>
</dbReference>
<dbReference type="Proteomes" id="UP001075354">
    <property type="component" value="Chromosome 11"/>
</dbReference>
<feature type="compositionally biased region" description="Pro residues" evidence="3">
    <location>
        <begin position="27"/>
        <end position="41"/>
    </location>
</feature>
<proteinExistence type="predicted"/>
<dbReference type="GO" id="GO:0005509">
    <property type="term" value="F:calcium ion binding"/>
    <property type="evidence" value="ECO:0007669"/>
    <property type="project" value="InterPro"/>
</dbReference>
<feature type="domain" description="EF-hand" evidence="4">
    <location>
        <begin position="72"/>
        <end position="107"/>
    </location>
</feature>
<accession>A0AAV7XF58</accession>
<evidence type="ECO:0000313" key="6">
    <source>
        <dbReference type="Proteomes" id="UP001075354"/>
    </source>
</evidence>
<protein>
    <recommendedName>
        <fullName evidence="4">EF-hand domain-containing protein</fullName>
    </recommendedName>
</protein>
<sequence>MLFQSEKTDKKAKKKKAKGDSQKEKTPPPAAPVEPAAPPEPEPIKRPSSKSSSKKRRSSRAGSDVFSLFTNSQVAEYKEAFALMDLDKDGVLGKNDLRATFDMVGKIVSEKELDEMLAEVPQTDEGEQLPCTFTQFLMLFANKQQQAGTGTGDDDDDTVIQAFVCFSDPDGWIDADNLKHWLMTWGDKFTLKEVKDAYESFYFDDKGKRIDTGKLLDMLLGKADD</sequence>
<keyword evidence="6" id="KW-1185">Reference proteome</keyword>
<feature type="region of interest" description="Disordered" evidence="3">
    <location>
        <begin position="1"/>
        <end position="62"/>
    </location>
</feature>
<dbReference type="EMBL" id="JAPTSV010000011">
    <property type="protein sequence ID" value="KAJ1523005.1"/>
    <property type="molecule type" value="Genomic_DNA"/>
</dbReference>
<evidence type="ECO:0000256" key="3">
    <source>
        <dbReference type="SAM" id="MobiDB-lite"/>
    </source>
</evidence>
<dbReference type="SUPFAM" id="SSF47473">
    <property type="entry name" value="EF-hand"/>
    <property type="match status" value="1"/>
</dbReference>
<dbReference type="PANTHER" id="PTHR23049">
    <property type="entry name" value="MYOSIN REGULATORY LIGHT CHAIN 2"/>
    <property type="match status" value="1"/>
</dbReference>
<dbReference type="InterPro" id="IPR011992">
    <property type="entry name" value="EF-hand-dom_pair"/>
</dbReference>
<comment type="caution">
    <text evidence="5">The sequence shown here is derived from an EMBL/GenBank/DDBJ whole genome shotgun (WGS) entry which is preliminary data.</text>
</comment>
<dbReference type="AlphaFoldDB" id="A0AAV7XF58"/>
<evidence type="ECO:0000256" key="2">
    <source>
        <dbReference type="ARBA" id="ARBA00022837"/>
    </source>
</evidence>
<evidence type="ECO:0000313" key="5">
    <source>
        <dbReference type="EMBL" id="KAJ1523005.1"/>
    </source>
</evidence>
<name>A0AAV7XF58_9NEOP</name>
<evidence type="ECO:0000256" key="1">
    <source>
        <dbReference type="ARBA" id="ARBA00022737"/>
    </source>
</evidence>
<evidence type="ECO:0000259" key="4">
    <source>
        <dbReference type="PROSITE" id="PS50222"/>
    </source>
</evidence>
<dbReference type="InterPro" id="IPR050403">
    <property type="entry name" value="Myosin_RLC"/>
</dbReference>
<gene>
    <name evidence="5" type="ORF">ONE63_002141</name>
</gene>
<keyword evidence="2" id="KW-0106">Calcium</keyword>
<dbReference type="PROSITE" id="PS50222">
    <property type="entry name" value="EF_HAND_2"/>
    <property type="match status" value="1"/>
</dbReference>
<dbReference type="FunFam" id="1.10.238.10:FF:000001">
    <property type="entry name" value="Calmodulin 1"/>
    <property type="match status" value="1"/>
</dbReference>
<reference evidence="5" key="1">
    <citation type="submission" date="2022-12" db="EMBL/GenBank/DDBJ databases">
        <title>Chromosome-level genome assembly of the bean flower thrips Megalurothrips usitatus.</title>
        <authorList>
            <person name="Ma L."/>
            <person name="Liu Q."/>
            <person name="Li H."/>
            <person name="Cai W."/>
        </authorList>
    </citation>
    <scope>NUCLEOTIDE SEQUENCE</scope>
    <source>
        <strain evidence="5">Cailab_2022a</strain>
    </source>
</reference>
<keyword evidence="1" id="KW-0677">Repeat</keyword>
<organism evidence="5 6">
    <name type="scientific">Megalurothrips usitatus</name>
    <name type="common">bean blossom thrips</name>
    <dbReference type="NCBI Taxonomy" id="439358"/>
    <lineage>
        <taxon>Eukaryota</taxon>
        <taxon>Metazoa</taxon>
        <taxon>Ecdysozoa</taxon>
        <taxon>Arthropoda</taxon>
        <taxon>Hexapoda</taxon>
        <taxon>Insecta</taxon>
        <taxon>Pterygota</taxon>
        <taxon>Neoptera</taxon>
        <taxon>Paraneoptera</taxon>
        <taxon>Thysanoptera</taxon>
        <taxon>Terebrantia</taxon>
        <taxon>Thripoidea</taxon>
        <taxon>Thripidae</taxon>
        <taxon>Megalurothrips</taxon>
    </lineage>
</organism>
<dbReference type="InterPro" id="IPR002048">
    <property type="entry name" value="EF_hand_dom"/>
</dbReference>